<sequence>MIRDGIVTILLWFGSAYLVVRYAPWDWLVGVLVCGCLYGASYPHLRKIIDGEK</sequence>
<gene>
    <name evidence="2" type="ORF">LCGC14_1753380</name>
</gene>
<dbReference type="EMBL" id="LAZR01016204">
    <property type="protein sequence ID" value="KKM05509.1"/>
    <property type="molecule type" value="Genomic_DNA"/>
</dbReference>
<evidence type="ECO:0000313" key="2">
    <source>
        <dbReference type="EMBL" id="KKM05509.1"/>
    </source>
</evidence>
<reference evidence="2" key="1">
    <citation type="journal article" date="2015" name="Nature">
        <title>Complex archaea that bridge the gap between prokaryotes and eukaryotes.</title>
        <authorList>
            <person name="Spang A."/>
            <person name="Saw J.H."/>
            <person name="Jorgensen S.L."/>
            <person name="Zaremba-Niedzwiedzka K."/>
            <person name="Martijn J."/>
            <person name="Lind A.E."/>
            <person name="van Eijk R."/>
            <person name="Schleper C."/>
            <person name="Guy L."/>
            <person name="Ettema T.J."/>
        </authorList>
    </citation>
    <scope>NUCLEOTIDE SEQUENCE</scope>
</reference>
<feature type="transmembrane region" description="Helical" evidence="1">
    <location>
        <begin position="28"/>
        <end position="45"/>
    </location>
</feature>
<name>A0A0F9H366_9ZZZZ</name>
<accession>A0A0F9H366</accession>
<keyword evidence="1" id="KW-0472">Membrane</keyword>
<protein>
    <submittedName>
        <fullName evidence="2">Uncharacterized protein</fullName>
    </submittedName>
</protein>
<keyword evidence="1" id="KW-1133">Transmembrane helix</keyword>
<organism evidence="2">
    <name type="scientific">marine sediment metagenome</name>
    <dbReference type="NCBI Taxonomy" id="412755"/>
    <lineage>
        <taxon>unclassified sequences</taxon>
        <taxon>metagenomes</taxon>
        <taxon>ecological metagenomes</taxon>
    </lineage>
</organism>
<comment type="caution">
    <text evidence="2">The sequence shown here is derived from an EMBL/GenBank/DDBJ whole genome shotgun (WGS) entry which is preliminary data.</text>
</comment>
<keyword evidence="1" id="KW-0812">Transmembrane</keyword>
<evidence type="ECO:0000256" key="1">
    <source>
        <dbReference type="SAM" id="Phobius"/>
    </source>
</evidence>
<proteinExistence type="predicted"/>
<dbReference type="AlphaFoldDB" id="A0A0F9H366"/>